<dbReference type="EMBL" id="BAAAHH010000013">
    <property type="protein sequence ID" value="GAA0953641.1"/>
    <property type="molecule type" value="Genomic_DNA"/>
</dbReference>
<dbReference type="SUPFAM" id="SSF48498">
    <property type="entry name" value="Tetracyclin repressor-like, C-terminal domain"/>
    <property type="match status" value="1"/>
</dbReference>
<evidence type="ECO:0000313" key="8">
    <source>
        <dbReference type="Proteomes" id="UP001500665"/>
    </source>
</evidence>
<name>A0ABN1R9P0_9ACTN</name>
<keyword evidence="1" id="KW-0678">Repressor</keyword>
<keyword evidence="8" id="KW-1185">Reference proteome</keyword>
<dbReference type="SUPFAM" id="SSF46689">
    <property type="entry name" value="Homeodomain-like"/>
    <property type="match status" value="1"/>
</dbReference>
<gene>
    <name evidence="7" type="ORF">GCM10009550_35930</name>
</gene>
<dbReference type="Gene3D" id="1.10.357.10">
    <property type="entry name" value="Tetracycline Repressor, domain 2"/>
    <property type="match status" value="1"/>
</dbReference>
<feature type="DNA-binding region" description="H-T-H motif" evidence="5">
    <location>
        <begin position="28"/>
        <end position="47"/>
    </location>
</feature>
<dbReference type="Gene3D" id="1.10.10.60">
    <property type="entry name" value="Homeodomain-like"/>
    <property type="match status" value="1"/>
</dbReference>
<keyword evidence="4" id="KW-0804">Transcription</keyword>
<dbReference type="RefSeq" id="WP_344241985.1">
    <property type="nucleotide sequence ID" value="NZ_BAAAHH010000013.1"/>
</dbReference>
<evidence type="ECO:0000256" key="1">
    <source>
        <dbReference type="ARBA" id="ARBA00022491"/>
    </source>
</evidence>
<comment type="caution">
    <text evidence="7">The sequence shown here is derived from an EMBL/GenBank/DDBJ whole genome shotgun (WGS) entry which is preliminary data.</text>
</comment>
<sequence length="224" mass="24400">MPRDTLTKDQIVRTAIALLDEEGLEGLNMRSLGKRLDTAATAVYWHVKNKDDLVLLAGDGVWQEIELPDPDEADWRTAATSLATGLYAMLCRHPWLVQAFGSHLFYGEGKARYDDRSLAVYEKGGFTGGRADQAVAAVFTFVLGSVLEVSATASLTRRLSRNGGDAEARFQKTLDKASEVAARFPRLRARLDTPQATGYAAAPAETFRFGLHALLDGLQGELAV</sequence>
<evidence type="ECO:0000259" key="6">
    <source>
        <dbReference type="PROSITE" id="PS50977"/>
    </source>
</evidence>
<feature type="domain" description="HTH tetR-type" evidence="6">
    <location>
        <begin position="5"/>
        <end position="65"/>
    </location>
</feature>
<dbReference type="PANTHER" id="PTHR30055:SF151">
    <property type="entry name" value="TRANSCRIPTIONAL REGULATORY PROTEIN"/>
    <property type="match status" value="1"/>
</dbReference>
<dbReference type="InterPro" id="IPR003012">
    <property type="entry name" value="Tet_transcr_reg_TetR"/>
</dbReference>
<dbReference type="InterPro" id="IPR036271">
    <property type="entry name" value="Tet_transcr_reg_TetR-rel_C_sf"/>
</dbReference>
<dbReference type="PROSITE" id="PS50977">
    <property type="entry name" value="HTH_TETR_2"/>
    <property type="match status" value="1"/>
</dbReference>
<evidence type="ECO:0000256" key="2">
    <source>
        <dbReference type="ARBA" id="ARBA00023015"/>
    </source>
</evidence>
<keyword evidence="3 5" id="KW-0238">DNA-binding</keyword>
<dbReference type="PRINTS" id="PR00400">
    <property type="entry name" value="TETREPRESSOR"/>
</dbReference>
<dbReference type="InterPro" id="IPR050109">
    <property type="entry name" value="HTH-type_TetR-like_transc_reg"/>
</dbReference>
<dbReference type="Pfam" id="PF00440">
    <property type="entry name" value="TetR_N"/>
    <property type="match status" value="1"/>
</dbReference>
<evidence type="ECO:0000256" key="4">
    <source>
        <dbReference type="ARBA" id="ARBA00023163"/>
    </source>
</evidence>
<dbReference type="InterPro" id="IPR009057">
    <property type="entry name" value="Homeodomain-like_sf"/>
</dbReference>
<dbReference type="Pfam" id="PF02909">
    <property type="entry name" value="TetR_C_1"/>
    <property type="match status" value="1"/>
</dbReference>
<accession>A0ABN1R9P0</accession>
<dbReference type="Proteomes" id="UP001500665">
    <property type="component" value="Unassembled WGS sequence"/>
</dbReference>
<proteinExistence type="predicted"/>
<evidence type="ECO:0000256" key="3">
    <source>
        <dbReference type="ARBA" id="ARBA00023125"/>
    </source>
</evidence>
<dbReference type="InterPro" id="IPR001647">
    <property type="entry name" value="HTH_TetR"/>
</dbReference>
<evidence type="ECO:0000256" key="5">
    <source>
        <dbReference type="PROSITE-ProRule" id="PRU00335"/>
    </source>
</evidence>
<evidence type="ECO:0000313" key="7">
    <source>
        <dbReference type="EMBL" id="GAA0953641.1"/>
    </source>
</evidence>
<dbReference type="PANTHER" id="PTHR30055">
    <property type="entry name" value="HTH-TYPE TRANSCRIPTIONAL REGULATOR RUTR"/>
    <property type="match status" value="1"/>
</dbReference>
<keyword evidence="2" id="KW-0805">Transcription regulation</keyword>
<dbReference type="InterPro" id="IPR004111">
    <property type="entry name" value="Repressor_TetR_C"/>
</dbReference>
<organism evidence="7 8">
    <name type="scientific">Actinocorallia libanotica</name>
    <dbReference type="NCBI Taxonomy" id="46162"/>
    <lineage>
        <taxon>Bacteria</taxon>
        <taxon>Bacillati</taxon>
        <taxon>Actinomycetota</taxon>
        <taxon>Actinomycetes</taxon>
        <taxon>Streptosporangiales</taxon>
        <taxon>Thermomonosporaceae</taxon>
        <taxon>Actinocorallia</taxon>
    </lineage>
</organism>
<reference evidence="7 8" key="1">
    <citation type="journal article" date="2019" name="Int. J. Syst. Evol. Microbiol.">
        <title>The Global Catalogue of Microorganisms (GCM) 10K type strain sequencing project: providing services to taxonomists for standard genome sequencing and annotation.</title>
        <authorList>
            <consortium name="The Broad Institute Genomics Platform"/>
            <consortium name="The Broad Institute Genome Sequencing Center for Infectious Disease"/>
            <person name="Wu L."/>
            <person name="Ma J."/>
        </authorList>
    </citation>
    <scope>NUCLEOTIDE SEQUENCE [LARGE SCALE GENOMIC DNA]</scope>
    <source>
        <strain evidence="7 8">JCM 10696</strain>
    </source>
</reference>
<protein>
    <submittedName>
        <fullName evidence="7">TetR/AcrR family transcriptional regulator C-terminal domain-containing protein</fullName>
    </submittedName>
</protein>